<dbReference type="SFLD" id="SFLDS00003">
    <property type="entry name" value="Haloacid_Dehalogenase"/>
    <property type="match status" value="1"/>
</dbReference>
<gene>
    <name evidence="5" type="ORF">RGE70_08740</name>
</gene>
<evidence type="ECO:0000256" key="3">
    <source>
        <dbReference type="ARBA" id="ARBA00022842"/>
    </source>
</evidence>
<protein>
    <submittedName>
        <fullName evidence="5">HAD-IA family hydrolase</fullName>
    </submittedName>
</protein>
<dbReference type="Pfam" id="PF13419">
    <property type="entry name" value="HAD_2"/>
    <property type="match status" value="1"/>
</dbReference>
<reference evidence="5 6" key="1">
    <citation type="submission" date="2023-10" db="EMBL/GenBank/DDBJ databases">
        <title>Complete genome sequence of Shewanella sp. DAU334.</title>
        <authorList>
            <person name="Lee Y.-S."/>
            <person name="Jeong H.-R."/>
            <person name="Hwang E.-J."/>
            <person name="Choi Y.-L."/>
            <person name="Kim G.-D."/>
        </authorList>
    </citation>
    <scope>NUCLEOTIDE SEQUENCE [LARGE SCALE GENOMIC DNA]</scope>
    <source>
        <strain evidence="5 6">DAU334</strain>
    </source>
</reference>
<proteinExistence type="predicted"/>
<evidence type="ECO:0000313" key="5">
    <source>
        <dbReference type="EMBL" id="WOT06810.1"/>
    </source>
</evidence>
<keyword evidence="1" id="KW-0479">Metal-binding</keyword>
<dbReference type="InterPro" id="IPR041492">
    <property type="entry name" value="HAD_2"/>
</dbReference>
<sequence>MTNMVNSIKPPLIKGVLFDLDGTLADTAPELVDALNLSLTQFGYPAVQYDALCNEASHGSLAMVQAAQPNVTPQVQQQLQQALLQHYQQIIGDNCQLFDGLWPFLALLNQQNIPFGVVTNKPARFTRPLLNKLGLSDMPTIVSGDSTLHSKPHVSPMLLAAQQLAVEPEHILYLGDAQRDMEAAHASNMIAALAKWGYIRDDDNIKQWQADISFETPIDLTQWLKQQF</sequence>
<dbReference type="SFLD" id="SFLDG01129">
    <property type="entry name" value="C1.5:_HAD__Beta-PGM__Phosphata"/>
    <property type="match status" value="1"/>
</dbReference>
<dbReference type="Gene3D" id="3.40.50.1000">
    <property type="entry name" value="HAD superfamily/HAD-like"/>
    <property type="match status" value="1"/>
</dbReference>
<evidence type="ECO:0000313" key="6">
    <source>
        <dbReference type="Proteomes" id="UP001529491"/>
    </source>
</evidence>
<evidence type="ECO:0000256" key="4">
    <source>
        <dbReference type="ARBA" id="ARBA00023277"/>
    </source>
</evidence>
<keyword evidence="6" id="KW-1185">Reference proteome</keyword>
<dbReference type="InterPro" id="IPR023198">
    <property type="entry name" value="PGP-like_dom2"/>
</dbReference>
<keyword evidence="3" id="KW-0460">Magnesium</keyword>
<name>A0ABZ0K2P1_9GAMM</name>
<dbReference type="InterPro" id="IPR006439">
    <property type="entry name" value="HAD-SF_hydro_IA"/>
</dbReference>
<keyword evidence="2 5" id="KW-0378">Hydrolase</keyword>
<dbReference type="Proteomes" id="UP001529491">
    <property type="component" value="Chromosome"/>
</dbReference>
<dbReference type="InterPro" id="IPR036412">
    <property type="entry name" value="HAD-like_sf"/>
</dbReference>
<keyword evidence="4" id="KW-0119">Carbohydrate metabolism</keyword>
<dbReference type="Gene3D" id="1.10.150.240">
    <property type="entry name" value="Putative phosphatase, domain 2"/>
    <property type="match status" value="1"/>
</dbReference>
<dbReference type="PANTHER" id="PTHR43434:SF23">
    <property type="entry name" value="PHOSPHOGLYCOLATE PHOSPHATASE"/>
    <property type="match status" value="1"/>
</dbReference>
<dbReference type="InterPro" id="IPR023214">
    <property type="entry name" value="HAD_sf"/>
</dbReference>
<dbReference type="GO" id="GO:0016787">
    <property type="term" value="F:hydrolase activity"/>
    <property type="evidence" value="ECO:0007669"/>
    <property type="project" value="UniProtKB-KW"/>
</dbReference>
<evidence type="ECO:0000256" key="1">
    <source>
        <dbReference type="ARBA" id="ARBA00022723"/>
    </source>
</evidence>
<dbReference type="EMBL" id="CP136522">
    <property type="protein sequence ID" value="WOT06810.1"/>
    <property type="molecule type" value="Genomic_DNA"/>
</dbReference>
<dbReference type="SUPFAM" id="SSF56784">
    <property type="entry name" value="HAD-like"/>
    <property type="match status" value="1"/>
</dbReference>
<dbReference type="PANTHER" id="PTHR43434">
    <property type="entry name" value="PHOSPHOGLYCOLATE PHOSPHATASE"/>
    <property type="match status" value="1"/>
</dbReference>
<dbReference type="InterPro" id="IPR050155">
    <property type="entry name" value="HAD-like_hydrolase_sf"/>
</dbReference>
<evidence type="ECO:0000256" key="2">
    <source>
        <dbReference type="ARBA" id="ARBA00022801"/>
    </source>
</evidence>
<dbReference type="NCBIfam" id="TIGR01549">
    <property type="entry name" value="HAD-SF-IA-v1"/>
    <property type="match status" value="1"/>
</dbReference>
<accession>A0ABZ0K2P1</accession>
<organism evidence="5 6">
    <name type="scientific">Shewanella youngdeokensis</name>
    <dbReference type="NCBI Taxonomy" id="2999068"/>
    <lineage>
        <taxon>Bacteria</taxon>
        <taxon>Pseudomonadati</taxon>
        <taxon>Pseudomonadota</taxon>
        <taxon>Gammaproteobacteria</taxon>
        <taxon>Alteromonadales</taxon>
        <taxon>Shewanellaceae</taxon>
        <taxon>Shewanella</taxon>
    </lineage>
</organism>
<dbReference type="RefSeq" id="WP_310471080.1">
    <property type="nucleotide sequence ID" value="NZ_CP136522.1"/>
</dbReference>